<name>A0A243W620_9BACT</name>
<keyword evidence="2" id="KW-1185">Reference proteome</keyword>
<proteinExistence type="predicted"/>
<sequence>MTRHDQEAYRALRSYLTHLLTTAQDKSFDDVPAPLRASVEAFMQGKTVYHDAADRPMIYAHDLAAWAHQVIHVSGLEYPVSLANVDVNQLRQAIAA</sequence>
<comment type="caution">
    <text evidence="1">The sequence shown here is derived from an EMBL/GenBank/DDBJ whole genome shotgun (WGS) entry which is preliminary data.</text>
</comment>
<reference evidence="1 2" key="1">
    <citation type="submission" date="2017-01" db="EMBL/GenBank/DDBJ databases">
        <title>A new Hymenobacter.</title>
        <authorList>
            <person name="Liang Y."/>
            <person name="Feng F."/>
        </authorList>
    </citation>
    <scope>NUCLEOTIDE SEQUENCE [LARGE SCALE GENOMIC DNA]</scope>
    <source>
        <strain evidence="1">MIMBbqt21</strain>
    </source>
</reference>
<dbReference type="Proteomes" id="UP000194873">
    <property type="component" value="Unassembled WGS sequence"/>
</dbReference>
<dbReference type="OrthoDB" id="883927at2"/>
<gene>
    <name evidence="1" type="ORF">BXP70_26475</name>
</gene>
<evidence type="ECO:0000313" key="1">
    <source>
        <dbReference type="EMBL" id="OUJ69385.1"/>
    </source>
</evidence>
<organism evidence="1 2">
    <name type="scientific">Hymenobacter crusticola</name>
    <dbReference type="NCBI Taxonomy" id="1770526"/>
    <lineage>
        <taxon>Bacteria</taxon>
        <taxon>Pseudomonadati</taxon>
        <taxon>Bacteroidota</taxon>
        <taxon>Cytophagia</taxon>
        <taxon>Cytophagales</taxon>
        <taxon>Hymenobacteraceae</taxon>
        <taxon>Hymenobacter</taxon>
    </lineage>
</organism>
<protein>
    <submittedName>
        <fullName evidence="1">Uncharacterized protein</fullName>
    </submittedName>
</protein>
<dbReference type="RefSeq" id="WP_086597131.1">
    <property type="nucleotide sequence ID" value="NZ_MTSE01000034.1"/>
</dbReference>
<dbReference type="EMBL" id="MTSE01000034">
    <property type="protein sequence ID" value="OUJ69385.1"/>
    <property type="molecule type" value="Genomic_DNA"/>
</dbReference>
<dbReference type="AlphaFoldDB" id="A0A243W620"/>
<accession>A0A243W620</accession>
<evidence type="ECO:0000313" key="2">
    <source>
        <dbReference type="Proteomes" id="UP000194873"/>
    </source>
</evidence>